<dbReference type="RefSeq" id="WP_158357553.1">
    <property type="nucleotide sequence ID" value="NZ_JAOQJF010000004.1"/>
</dbReference>
<evidence type="ECO:0000313" key="2">
    <source>
        <dbReference type="Proteomes" id="UP001652395"/>
    </source>
</evidence>
<name>A0ABT2UW71_9FIRM</name>
<gene>
    <name evidence="1" type="ORF">OCV69_02905</name>
</gene>
<keyword evidence="2" id="KW-1185">Reference proteome</keyword>
<dbReference type="Proteomes" id="UP001652395">
    <property type="component" value="Unassembled WGS sequence"/>
</dbReference>
<evidence type="ECO:0008006" key="3">
    <source>
        <dbReference type="Google" id="ProtNLM"/>
    </source>
</evidence>
<dbReference type="EMBL" id="JAOQJF010000004">
    <property type="protein sequence ID" value="MCU6798893.1"/>
    <property type="molecule type" value="Genomic_DNA"/>
</dbReference>
<proteinExistence type="predicted"/>
<accession>A0ABT2UW71</accession>
<sequence length="334" mass="38473">MAIFMQGSQNMNFEDAKDMRELKAYLFQNNEWLRYMFNNIDEDNYSPDMLKKYIERGNAIATLEFDVNGLRVGLKDLEEDVNTKFELVDSRITLEISNVKKEISTKVELLDGKITLAVQNAKTYTDTQVRILDGKIELKVSVGDVSNQLSVEKGGITIKGERLTIDTKNLQVSPDGKLSCSNATFDGLIKGGEIKIGYTDELDRQWYMLHVTERSLNIGNCEIVFYNDRYIWQTDDEWCGMSPEMADRYKPERLSLWANYDIRTKKAAFSVSQQGNTRIKTLYVEGTQHWPDQTLASVLDYIWEDPDYGIRMLGHEVRSLQDQVNELYNMVNGV</sequence>
<comment type="caution">
    <text evidence="1">The sequence shown here is derived from an EMBL/GenBank/DDBJ whole genome shotgun (WGS) entry which is preliminary data.</text>
</comment>
<reference evidence="1 2" key="1">
    <citation type="journal article" date="2021" name="ISME Commun">
        <title>Automated analysis of genomic sequences facilitates high-throughput and comprehensive description of bacteria.</title>
        <authorList>
            <person name="Hitch T.C.A."/>
        </authorList>
    </citation>
    <scope>NUCLEOTIDE SEQUENCE [LARGE SCALE GENOMIC DNA]</scope>
    <source>
        <strain evidence="2">f_CCE</strain>
    </source>
</reference>
<organism evidence="1 2">
    <name type="scientific">Alitiscatomonas aceti</name>
    <dbReference type="NCBI Taxonomy" id="2981724"/>
    <lineage>
        <taxon>Bacteria</taxon>
        <taxon>Bacillati</taxon>
        <taxon>Bacillota</taxon>
        <taxon>Clostridia</taxon>
        <taxon>Lachnospirales</taxon>
        <taxon>Lachnospiraceae</taxon>
        <taxon>Alitiscatomonas</taxon>
    </lineage>
</organism>
<evidence type="ECO:0000313" key="1">
    <source>
        <dbReference type="EMBL" id="MCU6798893.1"/>
    </source>
</evidence>
<protein>
    <recommendedName>
        <fullName evidence="3">Adhesin domain-containing protein</fullName>
    </recommendedName>
</protein>